<dbReference type="InterPro" id="IPR011992">
    <property type="entry name" value="EF-hand-dom_pair"/>
</dbReference>
<feature type="domain" description="EF-hand" evidence="3">
    <location>
        <begin position="54"/>
        <end position="70"/>
    </location>
</feature>
<dbReference type="AlphaFoldDB" id="A0A160N4K1"/>
<accession>A0A160N4K1</accession>
<dbReference type="InterPro" id="IPR002048">
    <property type="entry name" value="EF_hand_dom"/>
</dbReference>
<keyword evidence="5" id="KW-1185">Reference proteome</keyword>
<dbReference type="OrthoDB" id="5703633at2"/>
<dbReference type="SUPFAM" id="SSF47473">
    <property type="entry name" value="EF-hand"/>
    <property type="match status" value="1"/>
</dbReference>
<organism evidence="4 5">
    <name type="scientific">Dyella thiooxydans</name>
    <dbReference type="NCBI Taxonomy" id="445710"/>
    <lineage>
        <taxon>Bacteria</taxon>
        <taxon>Pseudomonadati</taxon>
        <taxon>Pseudomonadota</taxon>
        <taxon>Gammaproteobacteria</taxon>
        <taxon>Lysobacterales</taxon>
        <taxon>Rhodanobacteraceae</taxon>
        <taxon>Dyella</taxon>
    </lineage>
</organism>
<evidence type="ECO:0000259" key="3">
    <source>
        <dbReference type="Pfam" id="PF13202"/>
    </source>
</evidence>
<evidence type="ECO:0000256" key="2">
    <source>
        <dbReference type="SAM" id="SignalP"/>
    </source>
</evidence>
<proteinExistence type="predicted"/>
<feature type="compositionally biased region" description="Basic and acidic residues" evidence="1">
    <location>
        <begin position="91"/>
        <end position="106"/>
    </location>
</feature>
<dbReference type="Pfam" id="PF13202">
    <property type="entry name" value="EF-hand_5"/>
    <property type="match status" value="3"/>
</dbReference>
<evidence type="ECO:0000313" key="4">
    <source>
        <dbReference type="EMBL" id="AND70797.1"/>
    </source>
</evidence>
<dbReference type="EMBL" id="CP014841">
    <property type="protein sequence ID" value="AND70797.1"/>
    <property type="molecule type" value="Genomic_DNA"/>
</dbReference>
<dbReference type="Proteomes" id="UP000077255">
    <property type="component" value="Chromosome"/>
</dbReference>
<feature type="region of interest" description="Disordered" evidence="1">
    <location>
        <begin position="91"/>
        <end position="113"/>
    </location>
</feature>
<sequence>MRQQAGYLAIAMAMLAAAGVRAQSSRSAYLAMFDRNGDGRVSEAEYVGYLDRGFVAMDTNHDGTLEPSELPGGRGRAVTLARHEADLRRQFRRLDRNHDGSLDARELTAPPGP</sequence>
<name>A0A160N4K1_9GAMM</name>
<evidence type="ECO:0000313" key="5">
    <source>
        <dbReference type="Proteomes" id="UP000077255"/>
    </source>
</evidence>
<feature type="domain" description="EF-hand" evidence="3">
    <location>
        <begin position="89"/>
        <end position="107"/>
    </location>
</feature>
<feature type="domain" description="EF-hand" evidence="3">
    <location>
        <begin position="30"/>
        <end position="46"/>
    </location>
</feature>
<dbReference type="GO" id="GO:0005509">
    <property type="term" value="F:calcium ion binding"/>
    <property type="evidence" value="ECO:0007669"/>
    <property type="project" value="InterPro"/>
</dbReference>
<evidence type="ECO:0000256" key="1">
    <source>
        <dbReference type="SAM" id="MobiDB-lite"/>
    </source>
</evidence>
<dbReference type="InterPro" id="IPR018247">
    <property type="entry name" value="EF_Hand_1_Ca_BS"/>
</dbReference>
<keyword evidence="2" id="KW-0732">Signal</keyword>
<gene>
    <name evidence="4" type="ORF">ATSB10_33430</name>
</gene>
<dbReference type="Gene3D" id="1.10.238.10">
    <property type="entry name" value="EF-hand"/>
    <property type="match status" value="1"/>
</dbReference>
<protein>
    <recommendedName>
        <fullName evidence="3">EF-hand domain-containing protein</fullName>
    </recommendedName>
</protein>
<dbReference type="STRING" id="445710.ATSB10_33430"/>
<reference evidence="4 5" key="1">
    <citation type="submission" date="2016-02" db="EMBL/GenBank/DDBJ databases">
        <title>Complete genome sequencing and analysis of ATSB10, Dyella thiooxydans isolated from rhizosphere soil of sunflower (Helianthus annuus L.).</title>
        <authorList>
            <person name="Lee Y."/>
            <person name="Hwangbo K."/>
            <person name="Chung H."/>
            <person name="Yoo J."/>
            <person name="Kim K.Y."/>
            <person name="Sa T.M."/>
            <person name="Um Y."/>
            <person name="Madhaiyan M."/>
        </authorList>
    </citation>
    <scope>NUCLEOTIDE SEQUENCE [LARGE SCALE GENOMIC DNA]</scope>
    <source>
        <strain evidence="4 5">ATSB10</strain>
    </source>
</reference>
<feature type="chain" id="PRO_5007818688" description="EF-hand domain-containing protein" evidence="2">
    <location>
        <begin position="23"/>
        <end position="113"/>
    </location>
</feature>
<dbReference type="PATRIC" id="fig|445710.3.peg.3343"/>
<feature type="signal peptide" evidence="2">
    <location>
        <begin position="1"/>
        <end position="22"/>
    </location>
</feature>
<dbReference type="RefSeq" id="WP_063673785.1">
    <property type="nucleotide sequence ID" value="NZ_CP014841.1"/>
</dbReference>
<dbReference type="PROSITE" id="PS00018">
    <property type="entry name" value="EF_HAND_1"/>
    <property type="match status" value="2"/>
</dbReference>
<dbReference type="KEGG" id="dtx:ATSB10_33430"/>